<gene>
    <name evidence="2" type="ORF">M3X98_15580</name>
</gene>
<keyword evidence="2" id="KW-0614">Plasmid</keyword>
<evidence type="ECO:0000259" key="1">
    <source>
        <dbReference type="Pfam" id="PF24875"/>
    </source>
</evidence>
<dbReference type="Proteomes" id="UP001141166">
    <property type="component" value="Unassembled WGS sequence"/>
</dbReference>
<evidence type="ECO:0000313" key="3">
    <source>
        <dbReference type="Proteomes" id="UP001141166"/>
    </source>
</evidence>
<name>A0A9X4B7E2_ENTFC</name>
<proteinExistence type="predicted"/>
<reference evidence="2" key="1">
    <citation type="submission" date="2022-05" db="EMBL/GenBank/DDBJ databases">
        <title>Draft genome sequences of Clostridium perfringens strains isolated from Peru.</title>
        <authorList>
            <person name="Hurtado R."/>
            <person name="Lima L."/>
            <person name="Sousa T."/>
            <person name="Jaiswal A.K."/>
            <person name="Tiwari S."/>
            <person name="Maturrano L."/>
            <person name="Brenig B."/>
            <person name="Azevedo V."/>
        </authorList>
    </citation>
    <scope>NUCLEOTIDE SEQUENCE</scope>
    <source>
        <strain evidence="2">CP4</strain>
        <plasmid evidence="2">p5</plasmid>
    </source>
</reference>
<geneLocation type="plasmid" evidence="2">
    <name>p5</name>
</geneLocation>
<sequence>MKRLTERQAFVVTCWSGVLFMDYGRFWQIAEECLGNTIINDEFANPELWKKLKEKTKDDFNDLVFHQEKVK</sequence>
<dbReference type="Pfam" id="PF24875">
    <property type="entry name" value="DUF7736"/>
    <property type="match status" value="1"/>
</dbReference>
<dbReference type="EMBL" id="JAMWMK010000149">
    <property type="protein sequence ID" value="MDC4249347.1"/>
    <property type="molecule type" value="Genomic_DNA"/>
</dbReference>
<comment type="caution">
    <text evidence="2">The sequence shown here is derived from an EMBL/GenBank/DDBJ whole genome shotgun (WGS) entry which is preliminary data.</text>
</comment>
<dbReference type="AlphaFoldDB" id="A0A9X4B7E2"/>
<protein>
    <recommendedName>
        <fullName evidence="1">DUF7736 domain-containing protein</fullName>
    </recommendedName>
</protein>
<organism evidence="2 3">
    <name type="scientific">Enterococcus faecium</name>
    <name type="common">Streptococcus faecium</name>
    <dbReference type="NCBI Taxonomy" id="1352"/>
    <lineage>
        <taxon>Bacteria</taxon>
        <taxon>Bacillati</taxon>
        <taxon>Bacillota</taxon>
        <taxon>Bacilli</taxon>
        <taxon>Lactobacillales</taxon>
        <taxon>Enterococcaceae</taxon>
        <taxon>Enterococcus</taxon>
    </lineage>
</organism>
<dbReference type="InterPro" id="IPR056638">
    <property type="entry name" value="DUF7736"/>
</dbReference>
<accession>A0A9X4B7E2</accession>
<feature type="domain" description="DUF7736" evidence="1">
    <location>
        <begin position="7"/>
        <end position="64"/>
    </location>
</feature>
<evidence type="ECO:0000313" key="2">
    <source>
        <dbReference type="EMBL" id="MDC4249347.1"/>
    </source>
</evidence>
<dbReference type="RefSeq" id="WP_081129370.1">
    <property type="nucleotide sequence ID" value="NZ_JAMWMK010000149.1"/>
</dbReference>